<feature type="domain" description="ABC transporter" evidence="4">
    <location>
        <begin position="249"/>
        <end position="469"/>
    </location>
</feature>
<dbReference type="PROSITE" id="PS00211">
    <property type="entry name" value="ABC_TRANSPORTER_1"/>
    <property type="match status" value="2"/>
</dbReference>
<name>A0A7W8KF91_9DEIO</name>
<evidence type="ECO:0000313" key="8">
    <source>
        <dbReference type="Proteomes" id="UP000619376"/>
    </source>
</evidence>
<organism evidence="6 7">
    <name type="scientific">Deinococcus metalli</name>
    <dbReference type="NCBI Taxonomy" id="1141878"/>
    <lineage>
        <taxon>Bacteria</taxon>
        <taxon>Thermotogati</taxon>
        <taxon>Deinococcota</taxon>
        <taxon>Deinococci</taxon>
        <taxon>Deinococcales</taxon>
        <taxon>Deinococcaceae</taxon>
        <taxon>Deinococcus</taxon>
    </lineage>
</organism>
<dbReference type="InterPro" id="IPR017871">
    <property type="entry name" value="ABC_transporter-like_CS"/>
</dbReference>
<dbReference type="RefSeq" id="WP_184112359.1">
    <property type="nucleotide sequence ID" value="NZ_BNAJ01000006.1"/>
</dbReference>
<protein>
    <submittedName>
        <fullName evidence="6">Molybdate transport system ATP-binding protein</fullName>
    </submittedName>
</protein>
<accession>A0A7W8KF91</accession>
<gene>
    <name evidence="5" type="ORF">GCM10017781_26730</name>
    <name evidence="6" type="ORF">HNQ07_002575</name>
</gene>
<dbReference type="Proteomes" id="UP000619376">
    <property type="component" value="Unassembled WGS sequence"/>
</dbReference>
<dbReference type="CDD" id="cd03225">
    <property type="entry name" value="ABC_cobalt_CbiO_domain1"/>
    <property type="match status" value="1"/>
</dbReference>
<dbReference type="PANTHER" id="PTHR43158:SF2">
    <property type="entry name" value="SKFA PEPTIDE EXPORT ATP-BINDING PROTEIN SKFE"/>
    <property type="match status" value="1"/>
</dbReference>
<dbReference type="InterPro" id="IPR003439">
    <property type="entry name" value="ABC_transporter-like_ATP-bd"/>
</dbReference>
<evidence type="ECO:0000259" key="4">
    <source>
        <dbReference type="PROSITE" id="PS50893"/>
    </source>
</evidence>
<dbReference type="PANTHER" id="PTHR43158">
    <property type="entry name" value="SKFA PEPTIDE EXPORT ATP-BINDING PROTEIN SKFE"/>
    <property type="match status" value="1"/>
</dbReference>
<keyword evidence="3 6" id="KW-0067">ATP-binding</keyword>
<dbReference type="InterPro" id="IPR027417">
    <property type="entry name" value="P-loop_NTPase"/>
</dbReference>
<dbReference type="GO" id="GO:0016887">
    <property type="term" value="F:ATP hydrolysis activity"/>
    <property type="evidence" value="ECO:0007669"/>
    <property type="project" value="InterPro"/>
</dbReference>
<dbReference type="PROSITE" id="PS50893">
    <property type="entry name" value="ABC_TRANSPORTER_2"/>
    <property type="match status" value="2"/>
</dbReference>
<dbReference type="InterPro" id="IPR003593">
    <property type="entry name" value="AAA+_ATPase"/>
</dbReference>
<reference evidence="5" key="1">
    <citation type="journal article" date="2014" name="Int. J. Syst. Evol. Microbiol.">
        <title>Complete genome of a new Firmicutes species belonging to the dominant human colonic microbiota ('Ruminococcus bicirculans') reveals two chromosomes and a selective capacity to utilize plant glucans.</title>
        <authorList>
            <consortium name="NISC Comparative Sequencing Program"/>
            <person name="Wegmann U."/>
            <person name="Louis P."/>
            <person name="Goesmann A."/>
            <person name="Henrissat B."/>
            <person name="Duncan S.H."/>
            <person name="Flint H.J."/>
        </authorList>
    </citation>
    <scope>NUCLEOTIDE SEQUENCE</scope>
    <source>
        <strain evidence="5">CGMCC 1.18437</strain>
    </source>
</reference>
<dbReference type="GO" id="GO:0016020">
    <property type="term" value="C:membrane"/>
    <property type="evidence" value="ECO:0007669"/>
    <property type="project" value="InterPro"/>
</dbReference>
<reference evidence="6 7" key="3">
    <citation type="submission" date="2020-08" db="EMBL/GenBank/DDBJ databases">
        <title>Genomic Encyclopedia of Type Strains, Phase IV (KMG-IV): sequencing the most valuable type-strain genomes for metagenomic binning, comparative biology and taxonomic classification.</title>
        <authorList>
            <person name="Goeker M."/>
        </authorList>
    </citation>
    <scope>NUCLEOTIDE SEQUENCE [LARGE SCALE GENOMIC DNA]</scope>
    <source>
        <strain evidence="6 7">DSM 27521</strain>
    </source>
</reference>
<proteinExistence type="predicted"/>
<dbReference type="Pfam" id="PF00005">
    <property type="entry name" value="ABC_tran"/>
    <property type="match status" value="2"/>
</dbReference>
<dbReference type="EMBL" id="BNAJ01000006">
    <property type="protein sequence ID" value="GHF48987.1"/>
    <property type="molecule type" value="Genomic_DNA"/>
</dbReference>
<dbReference type="AlphaFoldDB" id="A0A7W8KF91"/>
<evidence type="ECO:0000313" key="5">
    <source>
        <dbReference type="EMBL" id="GHF48987.1"/>
    </source>
</evidence>
<dbReference type="GO" id="GO:0005524">
    <property type="term" value="F:ATP binding"/>
    <property type="evidence" value="ECO:0007669"/>
    <property type="project" value="UniProtKB-KW"/>
</dbReference>
<feature type="domain" description="ABC transporter" evidence="4">
    <location>
        <begin position="5"/>
        <end position="245"/>
    </location>
</feature>
<dbReference type="GO" id="GO:0055085">
    <property type="term" value="P:transmembrane transport"/>
    <property type="evidence" value="ECO:0007669"/>
    <property type="project" value="InterPro"/>
</dbReference>
<evidence type="ECO:0000256" key="1">
    <source>
        <dbReference type="ARBA" id="ARBA00022448"/>
    </source>
</evidence>
<evidence type="ECO:0000256" key="3">
    <source>
        <dbReference type="ARBA" id="ARBA00022840"/>
    </source>
</evidence>
<keyword evidence="8" id="KW-1185">Reference proteome</keyword>
<sequence length="469" mass="49633">MLPLVTLDGVTVIAGGRTLLSGVTLDVRPGEALRLAGPNGGGKTTLLRLLSGEAAPVAGTRVYGLGGVERRSAVHARRILNVVGPDAEAFALTRDWAQSVRDALLAGFEGDQLNLWGGSAAAEARLGEVVALTGTAALLERDLRTLSHGQRRRVGLARALMPAPDVLLLDEFTDGLSPQARAELGQVLRDVHASGVAVVLATHRPDEAPALPWRTVRIEAGQIVDGAVGAAEVGVPEPLPIPPGHSDLIRMCGVVVYRNGHRALGPLDWRWSAGQHWLVTGGNGSGKSTLARVIAGEFWPARGGTVERPFLARDVLTERRRTTGLVSAELSIRQRRGWTGQDVIDSAWSGTEGFAPALTAEHAVAVQDIAGALEVTELLARSAQTLSQGQLRRLLLARAVVHRPRVLILDEGLDFLDAASRARFLALLPGLARGGTHVMVIAHRDADAPAGLTHHLRLRDGHVESQGAL</sequence>
<comment type="caution">
    <text evidence="6">The sequence shown here is derived from an EMBL/GenBank/DDBJ whole genome shotgun (WGS) entry which is preliminary data.</text>
</comment>
<evidence type="ECO:0000313" key="6">
    <source>
        <dbReference type="EMBL" id="MBB5377102.1"/>
    </source>
</evidence>
<reference evidence="8" key="2">
    <citation type="journal article" date="2019" name="Int. J. Syst. Evol. Microbiol.">
        <title>The Global Catalogue of Microorganisms (GCM) 10K type strain sequencing project: providing services to taxonomists for standard genome sequencing and annotation.</title>
        <authorList>
            <consortium name="The Broad Institute Genomics Platform"/>
            <consortium name="The Broad Institute Genome Sequencing Center for Infectious Disease"/>
            <person name="Wu L."/>
            <person name="Ma J."/>
        </authorList>
    </citation>
    <scope>NUCLEOTIDE SEQUENCE [LARGE SCALE GENOMIC DNA]</scope>
    <source>
        <strain evidence="8">CGMCC 1.18437</strain>
    </source>
</reference>
<evidence type="ECO:0000256" key="2">
    <source>
        <dbReference type="ARBA" id="ARBA00022741"/>
    </source>
</evidence>
<reference evidence="5" key="4">
    <citation type="submission" date="2024-05" db="EMBL/GenBank/DDBJ databases">
        <authorList>
            <person name="Sun Q."/>
            <person name="Zhou Y."/>
        </authorList>
    </citation>
    <scope>NUCLEOTIDE SEQUENCE</scope>
    <source>
        <strain evidence="5">CGMCC 1.18437</strain>
    </source>
</reference>
<dbReference type="SMART" id="SM00382">
    <property type="entry name" value="AAA"/>
    <property type="match status" value="2"/>
</dbReference>
<keyword evidence="1" id="KW-0813">Transport</keyword>
<dbReference type="InterPro" id="IPR015856">
    <property type="entry name" value="ABC_transpr_CbiO/EcfA_su"/>
</dbReference>
<dbReference type="EMBL" id="JACHFK010000006">
    <property type="protein sequence ID" value="MBB5377102.1"/>
    <property type="molecule type" value="Genomic_DNA"/>
</dbReference>
<dbReference type="Gene3D" id="3.40.50.300">
    <property type="entry name" value="P-loop containing nucleotide triphosphate hydrolases"/>
    <property type="match status" value="2"/>
</dbReference>
<evidence type="ECO:0000313" key="7">
    <source>
        <dbReference type="Proteomes" id="UP000539473"/>
    </source>
</evidence>
<dbReference type="Proteomes" id="UP000539473">
    <property type="component" value="Unassembled WGS sequence"/>
</dbReference>
<dbReference type="SUPFAM" id="SSF52540">
    <property type="entry name" value="P-loop containing nucleoside triphosphate hydrolases"/>
    <property type="match status" value="2"/>
</dbReference>
<keyword evidence="2" id="KW-0547">Nucleotide-binding</keyword>